<proteinExistence type="inferred from homology"/>
<dbReference type="Pfam" id="PF07980">
    <property type="entry name" value="SusD_RagB"/>
    <property type="match status" value="1"/>
</dbReference>
<evidence type="ECO:0000313" key="9">
    <source>
        <dbReference type="Proteomes" id="UP001501207"/>
    </source>
</evidence>
<dbReference type="SUPFAM" id="SSF48452">
    <property type="entry name" value="TPR-like"/>
    <property type="match status" value="1"/>
</dbReference>
<evidence type="ECO:0000259" key="6">
    <source>
        <dbReference type="Pfam" id="PF07980"/>
    </source>
</evidence>
<evidence type="ECO:0000313" key="8">
    <source>
        <dbReference type="EMBL" id="GAA4320181.1"/>
    </source>
</evidence>
<organism evidence="8 9">
    <name type="scientific">Compostibacter hankyongensis</name>
    <dbReference type="NCBI Taxonomy" id="1007089"/>
    <lineage>
        <taxon>Bacteria</taxon>
        <taxon>Pseudomonadati</taxon>
        <taxon>Bacteroidota</taxon>
        <taxon>Chitinophagia</taxon>
        <taxon>Chitinophagales</taxon>
        <taxon>Chitinophagaceae</taxon>
        <taxon>Compostibacter</taxon>
    </lineage>
</organism>
<keyword evidence="9" id="KW-1185">Reference proteome</keyword>
<keyword evidence="3" id="KW-0732">Signal</keyword>
<feature type="domain" description="SusD-like N-terminal" evidence="7">
    <location>
        <begin position="92"/>
        <end position="209"/>
    </location>
</feature>
<evidence type="ECO:0000256" key="2">
    <source>
        <dbReference type="ARBA" id="ARBA00006275"/>
    </source>
</evidence>
<comment type="similarity">
    <text evidence="2">Belongs to the SusD family.</text>
</comment>
<dbReference type="PROSITE" id="PS51257">
    <property type="entry name" value="PROKAR_LIPOPROTEIN"/>
    <property type="match status" value="1"/>
</dbReference>
<keyword evidence="4" id="KW-0472">Membrane</keyword>
<dbReference type="Pfam" id="PF14322">
    <property type="entry name" value="SusD-like_3"/>
    <property type="match status" value="1"/>
</dbReference>
<protein>
    <submittedName>
        <fullName evidence="8">RagB/SusD family nutrient uptake outer membrane protein</fullName>
    </submittedName>
</protein>
<dbReference type="InterPro" id="IPR033985">
    <property type="entry name" value="SusD-like_N"/>
</dbReference>
<comment type="caution">
    <text evidence="8">The sequence shown here is derived from an EMBL/GenBank/DDBJ whole genome shotgun (WGS) entry which is preliminary data.</text>
</comment>
<gene>
    <name evidence="8" type="ORF">GCM10023143_34170</name>
</gene>
<evidence type="ECO:0000256" key="1">
    <source>
        <dbReference type="ARBA" id="ARBA00004442"/>
    </source>
</evidence>
<reference evidence="9" key="1">
    <citation type="journal article" date="2019" name="Int. J. Syst. Evol. Microbiol.">
        <title>The Global Catalogue of Microorganisms (GCM) 10K type strain sequencing project: providing services to taxonomists for standard genome sequencing and annotation.</title>
        <authorList>
            <consortium name="The Broad Institute Genomics Platform"/>
            <consortium name="The Broad Institute Genome Sequencing Center for Infectious Disease"/>
            <person name="Wu L."/>
            <person name="Ma J."/>
        </authorList>
    </citation>
    <scope>NUCLEOTIDE SEQUENCE [LARGE SCALE GENOMIC DNA]</scope>
    <source>
        <strain evidence="9">JCM 17664</strain>
    </source>
</reference>
<feature type="domain" description="RagB/SusD" evidence="6">
    <location>
        <begin position="277"/>
        <end position="572"/>
    </location>
</feature>
<accession>A0ABP8G9N2</accession>
<dbReference type="InterPro" id="IPR012944">
    <property type="entry name" value="SusD_RagB_dom"/>
</dbReference>
<comment type="subcellular location">
    <subcellularLocation>
        <location evidence="1">Cell outer membrane</location>
    </subcellularLocation>
</comment>
<dbReference type="RefSeq" id="WP_344981663.1">
    <property type="nucleotide sequence ID" value="NZ_BAABFN010000022.1"/>
</dbReference>
<evidence type="ECO:0000256" key="4">
    <source>
        <dbReference type="ARBA" id="ARBA00023136"/>
    </source>
</evidence>
<dbReference type="EMBL" id="BAABFN010000022">
    <property type="protein sequence ID" value="GAA4320181.1"/>
    <property type="molecule type" value="Genomic_DNA"/>
</dbReference>
<keyword evidence="5" id="KW-0998">Cell outer membrane</keyword>
<dbReference type="InterPro" id="IPR011990">
    <property type="entry name" value="TPR-like_helical_dom_sf"/>
</dbReference>
<evidence type="ECO:0000256" key="5">
    <source>
        <dbReference type="ARBA" id="ARBA00023237"/>
    </source>
</evidence>
<dbReference type="Proteomes" id="UP001501207">
    <property type="component" value="Unassembled WGS sequence"/>
</dbReference>
<dbReference type="Gene3D" id="1.25.40.390">
    <property type="match status" value="1"/>
</dbReference>
<evidence type="ECO:0000256" key="3">
    <source>
        <dbReference type="ARBA" id="ARBA00022729"/>
    </source>
</evidence>
<sequence length="572" mass="66041">MNYLKLYIGFIVGISLLSCNDDFLQRPPLDEVTELDYFKNPDDLKTYVNQFYNSSMFPRYNNYGNDFDSDNEIGATPDTRLQGTRTVATSGSISFTNVRSINYFFDHYQRVKENNELDAYKQYLGEAYFFRALIYFNLLKTYGDIQWINTELGTNSPELYNPRDPRNKVADNIIAALDSAALFLTEDKTRGSGRVNKWMALLIQSRVALYEGTWEKYHAGTPFGVDDPQPQKYFQKAVDAAQQVMKSGLYDIYITHHPEKDYKDLFSLQSYDGNPEVMFWREYDNGLSRGDKDFTNDRNFRMETPSSHTITQQLADAYLCTDGKPISQSPRFAGHNTLKDEMQNRDPRFYQTIATPDEIWKIFPDGSKSYWKDAYSKLNTTADYNAPTGYLILKGYNPDMQYHVQQYEETPSILYRYAEALLNYAEAKAESGQINQDDIDISINKLRDRVGMPHLIISSIPADPNWDFPDLSPLLNEIRRERRIELALEGFRWDDIARWAAADELIIGSRPKGLQADQLDHNTFPTDENGFLDPFKNAIPNGYGFVPERDYLNSIPESEIVLNPDLEQNPGW</sequence>
<evidence type="ECO:0000259" key="7">
    <source>
        <dbReference type="Pfam" id="PF14322"/>
    </source>
</evidence>
<name>A0ABP8G9N2_9BACT</name>